<comment type="caution">
    <text evidence="7">The sequence shown here is derived from an EMBL/GenBank/DDBJ whole genome shotgun (WGS) entry which is preliminary data.</text>
</comment>
<dbReference type="RefSeq" id="WP_132122992.1">
    <property type="nucleotide sequence ID" value="NZ_SLWS01000008.1"/>
</dbReference>
<dbReference type="InterPro" id="IPR013783">
    <property type="entry name" value="Ig-like_fold"/>
</dbReference>
<evidence type="ECO:0000256" key="4">
    <source>
        <dbReference type="SAM" id="MobiDB-lite"/>
    </source>
</evidence>
<feature type="chain" id="PRO_5020557854" evidence="5">
    <location>
        <begin position="44"/>
        <end position="713"/>
    </location>
</feature>
<dbReference type="PANTHER" id="PTHR13817">
    <property type="entry name" value="TITIN"/>
    <property type="match status" value="1"/>
</dbReference>
<dbReference type="Pfam" id="PF00041">
    <property type="entry name" value="fn3"/>
    <property type="match status" value="1"/>
</dbReference>
<dbReference type="InterPro" id="IPR011044">
    <property type="entry name" value="Quino_amine_DH_bsu"/>
</dbReference>
<evidence type="ECO:0000313" key="7">
    <source>
        <dbReference type="EMBL" id="TCO54772.1"/>
    </source>
</evidence>
<dbReference type="GO" id="GO:0000272">
    <property type="term" value="P:polysaccharide catabolic process"/>
    <property type="evidence" value="ECO:0007669"/>
    <property type="project" value="UniProtKB-KW"/>
</dbReference>
<evidence type="ECO:0000256" key="2">
    <source>
        <dbReference type="ARBA" id="ARBA00023295"/>
    </source>
</evidence>
<evidence type="ECO:0000259" key="6">
    <source>
        <dbReference type="PROSITE" id="PS50853"/>
    </source>
</evidence>
<evidence type="ECO:0000256" key="1">
    <source>
        <dbReference type="ARBA" id="ARBA00022737"/>
    </source>
</evidence>
<dbReference type="EMBL" id="SLWS01000008">
    <property type="protein sequence ID" value="TCO54772.1"/>
    <property type="molecule type" value="Genomic_DNA"/>
</dbReference>
<dbReference type="InterPro" id="IPR050964">
    <property type="entry name" value="Striated_Muscle_Regulatory"/>
</dbReference>
<dbReference type="InterPro" id="IPR036116">
    <property type="entry name" value="FN3_sf"/>
</dbReference>
<dbReference type="CDD" id="cd00063">
    <property type="entry name" value="FN3"/>
    <property type="match status" value="1"/>
</dbReference>
<keyword evidence="3" id="KW-0119">Carbohydrate metabolism</keyword>
<evidence type="ECO:0000256" key="3">
    <source>
        <dbReference type="ARBA" id="ARBA00023326"/>
    </source>
</evidence>
<feature type="region of interest" description="Disordered" evidence="4">
    <location>
        <begin position="324"/>
        <end position="355"/>
    </location>
</feature>
<dbReference type="AlphaFoldDB" id="A0A4R2JA95"/>
<feature type="compositionally biased region" description="Low complexity" evidence="4">
    <location>
        <begin position="423"/>
        <end position="438"/>
    </location>
</feature>
<reference evidence="7 8" key="1">
    <citation type="submission" date="2019-03" db="EMBL/GenBank/DDBJ databases">
        <title>Genomic Encyclopedia of Type Strains, Phase IV (KMG-IV): sequencing the most valuable type-strain genomes for metagenomic binning, comparative biology and taxonomic classification.</title>
        <authorList>
            <person name="Goeker M."/>
        </authorList>
    </citation>
    <scope>NUCLEOTIDE SEQUENCE [LARGE SCALE GENOMIC DNA]</scope>
    <source>
        <strain evidence="7 8">DSM 45934</strain>
    </source>
</reference>
<evidence type="ECO:0000313" key="8">
    <source>
        <dbReference type="Proteomes" id="UP000295680"/>
    </source>
</evidence>
<organism evidence="7 8">
    <name type="scientific">Actinocrispum wychmicini</name>
    <dbReference type="NCBI Taxonomy" id="1213861"/>
    <lineage>
        <taxon>Bacteria</taxon>
        <taxon>Bacillati</taxon>
        <taxon>Actinomycetota</taxon>
        <taxon>Actinomycetes</taxon>
        <taxon>Pseudonocardiales</taxon>
        <taxon>Pseudonocardiaceae</taxon>
        <taxon>Actinocrispum</taxon>
    </lineage>
</organism>
<accession>A0A4R2JA95</accession>
<dbReference type="PANTHER" id="PTHR13817:SF73">
    <property type="entry name" value="FIBRONECTIN TYPE-III DOMAIN-CONTAINING PROTEIN"/>
    <property type="match status" value="1"/>
</dbReference>
<keyword evidence="1" id="KW-0677">Repeat</keyword>
<feature type="signal peptide" evidence="5">
    <location>
        <begin position="1"/>
        <end position="43"/>
    </location>
</feature>
<keyword evidence="2" id="KW-0326">Glycosidase</keyword>
<keyword evidence="5" id="KW-0732">Signal</keyword>
<sequence>MSSTSSKRSGRRRLNATARTRLAVAVLLAGSAGLVGVAVSGQAATPPGLDFVQVGHWVYNDGLESAFHVDGSTNQVDAQVPVPGVERGSQVVQGDHSGYVVERSRITEFNKSTLSVENATAPPATEQPAVLEVAGGPYLVYRNAGQIVRLGDPPATVPAGGPLSTPVATGERSSDGATVWLHRIDSGALCELPKAATRLACPAQLPEGHTGSLTVVDDQPAVVDITAKTLRRISKDGFGEPTAIGVDLPATALVASGTVDGRLAVVDPERNRLHLIDTAGLQNRPTVKPVAVDLPKDGKFAGPVATARTIALVDQTRNELLTYDSNGVRKSTTKVPGEGGAPRLARGEDRKIYVDSPDGSHLLVVNSDSGTVADVTVAPAPGGATQAAAPPSSGNNTPAPPQEEPKKSEPPRQPVKPNPPPVAAATVPGAPGGVSAAAKDGSATVNWKPAAANGAAVTAYLVSWPGGSTTVGGSARSATVSGLKNGTSYVITVVAQNSAGRGPGASSGAVIPQRPAAAPSVSANRDAGGTVSVSWNQPDLGGGTLVHYQVSAQGQADRQLTATSTQFTGIAGAVTVRAVTRFGPSGSPNVTGAPGSANVPALPPTVKILKVVSSNTTFKVTVKADDKGSPATCQVSANGGTPSAPVRCSGNTVITFPHGGWAGAVPFHATITSAGGTDSDDIQVVPEIGGVVWLLPVTALAALRRKRRKGKVS</sequence>
<feature type="compositionally biased region" description="Pro residues" evidence="4">
    <location>
        <begin position="411"/>
        <end position="422"/>
    </location>
</feature>
<name>A0A4R2JA95_9PSEU</name>
<protein>
    <submittedName>
        <fullName evidence="7">Fibronectin type III domain protein</fullName>
    </submittedName>
</protein>
<dbReference type="PROSITE" id="PS50853">
    <property type="entry name" value="FN3"/>
    <property type="match status" value="1"/>
</dbReference>
<keyword evidence="3" id="KW-0624">Polysaccharide degradation</keyword>
<feature type="domain" description="Fibronectin type-III" evidence="6">
    <location>
        <begin position="427"/>
        <end position="515"/>
    </location>
</feature>
<keyword evidence="2" id="KW-0378">Hydrolase</keyword>
<dbReference type="SUPFAM" id="SSF50969">
    <property type="entry name" value="YVTN repeat-like/Quinoprotein amine dehydrogenase"/>
    <property type="match status" value="1"/>
</dbReference>
<gene>
    <name evidence="7" type="ORF">EV192_10860</name>
</gene>
<dbReference type="Gene3D" id="2.60.40.10">
    <property type="entry name" value="Immunoglobulins"/>
    <property type="match status" value="1"/>
</dbReference>
<evidence type="ECO:0000256" key="5">
    <source>
        <dbReference type="SAM" id="SignalP"/>
    </source>
</evidence>
<dbReference type="SMART" id="SM00060">
    <property type="entry name" value="FN3"/>
    <property type="match status" value="2"/>
</dbReference>
<feature type="compositionally biased region" description="Polar residues" evidence="4">
    <location>
        <begin position="324"/>
        <end position="334"/>
    </location>
</feature>
<feature type="region of interest" description="Disordered" evidence="4">
    <location>
        <begin position="374"/>
        <end position="438"/>
    </location>
</feature>
<feature type="compositionally biased region" description="Low complexity" evidence="4">
    <location>
        <begin position="378"/>
        <end position="391"/>
    </location>
</feature>
<dbReference type="OrthoDB" id="3405767at2"/>
<dbReference type="SUPFAM" id="SSF49265">
    <property type="entry name" value="Fibronectin type III"/>
    <property type="match status" value="1"/>
</dbReference>
<keyword evidence="8" id="KW-1185">Reference proteome</keyword>
<dbReference type="GO" id="GO:0016798">
    <property type="term" value="F:hydrolase activity, acting on glycosyl bonds"/>
    <property type="evidence" value="ECO:0007669"/>
    <property type="project" value="UniProtKB-KW"/>
</dbReference>
<dbReference type="InterPro" id="IPR003961">
    <property type="entry name" value="FN3_dom"/>
</dbReference>
<dbReference type="Proteomes" id="UP000295680">
    <property type="component" value="Unassembled WGS sequence"/>
</dbReference>
<proteinExistence type="predicted"/>